<name>A0A7S2P7E0_BIGNA</name>
<proteinExistence type="predicted"/>
<dbReference type="EMBL" id="HBHA01001617">
    <property type="protein sequence ID" value="CAD9580314.1"/>
    <property type="molecule type" value="Transcribed_RNA"/>
</dbReference>
<evidence type="ECO:0000256" key="1">
    <source>
        <dbReference type="SAM" id="MobiDB-lite"/>
    </source>
</evidence>
<sequence>MPAELNETELMREARLKDQQIIRSDLAAKDARGPGADIRDDWRVDDKHSAYMARFEQELRDNDAMGKGKLPNQLSHEDAAHLKIIAAREKRAEYQQQIRQDRAVEGMLRAKMYIKKHGKEAYLHELALGRDFEDAAKEDELLSKEIAREEAEAARKFAAKLPKEKVDARGFKLYPEETLKAQHITMPWEWHSLVPSRRFPGKNWLNKGTAEAPGMPFNMNPDPANITNEFVELQRLYNEDGGICGIYPGILRDYKKWRTERMKNESSLVRKDKGRTAEQNEAFLSLQRLINGEELGEGARDERNARRVVRQFVPEQAEALGATRSSEDESELEGVEEDIAKLMDRFLGKGGAENTGARRRDDDEDDDYDDGSDDNKEKASRGNAAEESANRKETVVVQPHEFDKGYGTI</sequence>
<evidence type="ECO:0000313" key="2">
    <source>
        <dbReference type="EMBL" id="CAD9580314.1"/>
    </source>
</evidence>
<organism evidence="2">
    <name type="scientific">Bigelowiella natans</name>
    <name type="common">Pedinomonas minutissima</name>
    <name type="synonym">Chlorarachnion sp. (strain CCMP621)</name>
    <dbReference type="NCBI Taxonomy" id="227086"/>
    <lineage>
        <taxon>Eukaryota</taxon>
        <taxon>Sar</taxon>
        <taxon>Rhizaria</taxon>
        <taxon>Cercozoa</taxon>
        <taxon>Chlorarachniophyceae</taxon>
        <taxon>Bigelowiella</taxon>
    </lineage>
</organism>
<gene>
    <name evidence="2" type="ORF">BIGN1055_LOCUS1024</name>
</gene>
<reference evidence="2" key="1">
    <citation type="submission" date="2021-01" db="EMBL/GenBank/DDBJ databases">
        <authorList>
            <person name="Corre E."/>
            <person name="Pelletier E."/>
            <person name="Niang G."/>
            <person name="Scheremetjew M."/>
            <person name="Finn R."/>
            <person name="Kale V."/>
            <person name="Holt S."/>
            <person name="Cochrane G."/>
            <person name="Meng A."/>
            <person name="Brown T."/>
            <person name="Cohen L."/>
        </authorList>
    </citation>
    <scope>NUCLEOTIDE SEQUENCE</scope>
    <source>
        <strain evidence="2">CCMP1258.1</strain>
    </source>
</reference>
<protein>
    <submittedName>
        <fullName evidence="2">Uncharacterized protein</fullName>
    </submittedName>
</protein>
<dbReference type="AlphaFoldDB" id="A0A7S2P7E0"/>
<accession>A0A7S2P7E0</accession>
<feature type="compositionally biased region" description="Basic and acidic residues" evidence="1">
    <location>
        <begin position="388"/>
        <end position="409"/>
    </location>
</feature>
<feature type="region of interest" description="Disordered" evidence="1">
    <location>
        <begin position="345"/>
        <end position="409"/>
    </location>
</feature>
<feature type="compositionally biased region" description="Acidic residues" evidence="1">
    <location>
        <begin position="362"/>
        <end position="372"/>
    </location>
</feature>